<reference evidence="1" key="1">
    <citation type="submission" date="2023-03" db="EMBL/GenBank/DDBJ databases">
        <title>Massive genome expansion in bonnet fungi (Mycena s.s.) driven by repeated elements and novel gene families across ecological guilds.</title>
        <authorList>
            <consortium name="Lawrence Berkeley National Laboratory"/>
            <person name="Harder C.B."/>
            <person name="Miyauchi S."/>
            <person name="Viragh M."/>
            <person name="Kuo A."/>
            <person name="Thoen E."/>
            <person name="Andreopoulos B."/>
            <person name="Lu D."/>
            <person name="Skrede I."/>
            <person name="Drula E."/>
            <person name="Henrissat B."/>
            <person name="Morin E."/>
            <person name="Kohler A."/>
            <person name="Barry K."/>
            <person name="LaButti K."/>
            <person name="Morin E."/>
            <person name="Salamov A."/>
            <person name="Lipzen A."/>
            <person name="Mereny Z."/>
            <person name="Hegedus B."/>
            <person name="Baldrian P."/>
            <person name="Stursova M."/>
            <person name="Weitz H."/>
            <person name="Taylor A."/>
            <person name="Grigoriev I.V."/>
            <person name="Nagy L.G."/>
            <person name="Martin F."/>
            <person name="Kauserud H."/>
        </authorList>
    </citation>
    <scope>NUCLEOTIDE SEQUENCE</scope>
    <source>
        <strain evidence="1">CBHHK182m</strain>
    </source>
</reference>
<gene>
    <name evidence="1" type="ORF">B0H16DRAFT_1703483</name>
</gene>
<evidence type="ECO:0000313" key="1">
    <source>
        <dbReference type="EMBL" id="KAJ7711445.1"/>
    </source>
</evidence>
<protein>
    <submittedName>
        <fullName evidence="1">Uncharacterized protein</fullName>
    </submittedName>
</protein>
<accession>A0AAD7H3G5</accession>
<evidence type="ECO:0000313" key="2">
    <source>
        <dbReference type="Proteomes" id="UP001215598"/>
    </source>
</evidence>
<organism evidence="1 2">
    <name type="scientific">Mycena metata</name>
    <dbReference type="NCBI Taxonomy" id="1033252"/>
    <lineage>
        <taxon>Eukaryota</taxon>
        <taxon>Fungi</taxon>
        <taxon>Dikarya</taxon>
        <taxon>Basidiomycota</taxon>
        <taxon>Agaricomycotina</taxon>
        <taxon>Agaricomycetes</taxon>
        <taxon>Agaricomycetidae</taxon>
        <taxon>Agaricales</taxon>
        <taxon>Marasmiineae</taxon>
        <taxon>Mycenaceae</taxon>
        <taxon>Mycena</taxon>
    </lineage>
</organism>
<proteinExistence type="predicted"/>
<dbReference type="AlphaFoldDB" id="A0AAD7H3G5"/>
<dbReference type="EMBL" id="JARKIB010000396">
    <property type="protein sequence ID" value="KAJ7711445.1"/>
    <property type="molecule type" value="Genomic_DNA"/>
</dbReference>
<keyword evidence="2" id="KW-1185">Reference proteome</keyword>
<comment type="caution">
    <text evidence="1">The sequence shown here is derived from an EMBL/GenBank/DDBJ whole genome shotgun (WGS) entry which is preliminary data.</text>
</comment>
<sequence length="592" mass="64979">MSGRSNIRLRVQYVTLLVQHGNDGLGQRLGLIHVIGRRFHSLEDQSLVTTPVSCYASLQRPFFVLSPPRVAQYTHGSVAPTTANVSPSRYSANITIEGCIATGDMIDGCIIVWACAVLQVTRAKSKFGDNPFLFLGRFRFSSTISHPIFCPSLGSNALESAVEVCFKTSNGLVFGPRPVAIDGRSSADGFEFRPASRTKTQPTLTLNPTPPRVGNLEGQLRFLSHGSNFFIAAEKYLGSANFKGQNRQHYHRFSFRSPHTTAAVSHWPFKGLSRRFEVILRPHGKLQGHSAVAGSSPFNGDGLGRRLSRLGVDTIWMSPLFPGTVQLGGSHYGPHFGKRRGFCALQCGAISLIISRKLSKAQTDPPPSLLTADKELHPKLNNRPSAANAANGVVEEGSIPGRRDLCFVVREQRIGPKARAPPHQGFSAATIIQSTIQPPSVHPSLGPNPSCPLWPSSVYGGPLWQYISGIDIAVFPPAGPRLGHNLRQPFQWLESRYGLELVCGMAYGMHEALYSVRHRQNCPLRNLDNVLTDIPVLVCAKYGTPHDTWPCLNPTAYPFCQDYLKARFKLGRPDLSSLNLIHARRRDPATEF</sequence>
<dbReference type="Proteomes" id="UP001215598">
    <property type="component" value="Unassembled WGS sequence"/>
</dbReference>
<name>A0AAD7H3G5_9AGAR</name>